<evidence type="ECO:0000256" key="3">
    <source>
        <dbReference type="ARBA" id="ARBA00022989"/>
    </source>
</evidence>
<dbReference type="STRING" id="667725.A0A0L0FEZ7"/>
<sequence length="418" mass="47156">MYFHLQLIAGVARADLSNGEVDVLTEDNFDKKTSRGTWLIEFYAPWCGHCKKLEPTFKAAARLLSGRVSLGKVDCTSQPALGTRFGVSGYPTIKAIGDIGVLDYRGARTVPAFVEYGELLSQPAIKAYAEQSNYKGEGKPVFLLLGGRAGEKKVYAKVAEARKMQSVFTYFTIPERPSPLGQEILAMLGITTQVDRESYRSGEERRLVIISESKVFDYRGIWDAEHMGSWVDRLKFGYMPQIANGLNNTYQYKDIKSPNSTIIIAAYSIVDEKEPSEIVKASMEEICENEFVRTSEMASPGKYYRCFWLHGPDMSKLLREEFGLDGIKNVPLIFAVNSDSDYFFHDDDPRSSAADAKDFVERLKKWGCQWPWFRNRSLHTGMSSRLSADPVLYSLQGNFSYLVHTAFYKGSDLFVLYG</sequence>
<protein>
    <recommendedName>
        <fullName evidence="6">Thioredoxin domain-containing protein</fullName>
    </recommendedName>
</protein>
<proteinExistence type="predicted"/>
<dbReference type="Gene3D" id="3.40.30.10">
    <property type="entry name" value="Glutaredoxin"/>
    <property type="match status" value="1"/>
</dbReference>
<evidence type="ECO:0000259" key="6">
    <source>
        <dbReference type="PROSITE" id="PS51352"/>
    </source>
</evidence>
<dbReference type="PROSITE" id="PS51352">
    <property type="entry name" value="THIOREDOXIN_2"/>
    <property type="match status" value="1"/>
</dbReference>
<name>A0A0L0FEZ7_9EUKA</name>
<gene>
    <name evidence="7" type="ORF">SARC_12147</name>
</gene>
<dbReference type="Pfam" id="PF00085">
    <property type="entry name" value="Thioredoxin"/>
    <property type="match status" value="1"/>
</dbReference>
<comment type="function">
    <text evidence="5">Probable disulfide isomerase, which participates in the folding of proteins containing disulfide bonds. May act as a dithiol oxidase. Acts as a regulator of endoplasmic reticulum-mitochondria contact sites via its ability to regulate redox signals.</text>
</comment>
<dbReference type="InterPro" id="IPR017937">
    <property type="entry name" value="Thioredoxin_CS"/>
</dbReference>
<organism evidence="7 8">
    <name type="scientific">Sphaeroforma arctica JP610</name>
    <dbReference type="NCBI Taxonomy" id="667725"/>
    <lineage>
        <taxon>Eukaryota</taxon>
        <taxon>Ichthyosporea</taxon>
        <taxon>Ichthyophonida</taxon>
        <taxon>Sphaeroforma</taxon>
    </lineage>
</organism>
<keyword evidence="8" id="KW-1185">Reference proteome</keyword>
<dbReference type="GO" id="GO:0005789">
    <property type="term" value="C:endoplasmic reticulum membrane"/>
    <property type="evidence" value="ECO:0007669"/>
    <property type="project" value="UniProtKB-SubCell"/>
</dbReference>
<dbReference type="EMBL" id="KQ243696">
    <property type="protein sequence ID" value="KNC75325.1"/>
    <property type="molecule type" value="Genomic_DNA"/>
</dbReference>
<dbReference type="OrthoDB" id="74910at2759"/>
<dbReference type="GeneID" id="25912651"/>
<dbReference type="PROSITE" id="PS00194">
    <property type="entry name" value="THIOREDOXIN_1"/>
    <property type="match status" value="1"/>
</dbReference>
<dbReference type="SUPFAM" id="SSF52833">
    <property type="entry name" value="Thioredoxin-like"/>
    <property type="match status" value="1"/>
</dbReference>
<keyword evidence="4" id="KW-0472">Membrane</keyword>
<dbReference type="RefSeq" id="XP_014149227.1">
    <property type="nucleotide sequence ID" value="XM_014293752.1"/>
</dbReference>
<dbReference type="InterPro" id="IPR052250">
    <property type="entry name" value="PDI_TMX3"/>
</dbReference>
<evidence type="ECO:0000256" key="5">
    <source>
        <dbReference type="ARBA" id="ARBA00045246"/>
    </source>
</evidence>
<keyword evidence="3" id="KW-1133">Transmembrane helix</keyword>
<feature type="domain" description="Thioredoxin" evidence="6">
    <location>
        <begin position="3"/>
        <end position="130"/>
    </location>
</feature>
<evidence type="ECO:0000313" key="7">
    <source>
        <dbReference type="EMBL" id="KNC75325.1"/>
    </source>
</evidence>
<dbReference type="InterPro" id="IPR036249">
    <property type="entry name" value="Thioredoxin-like_sf"/>
</dbReference>
<evidence type="ECO:0000256" key="2">
    <source>
        <dbReference type="ARBA" id="ARBA00022692"/>
    </source>
</evidence>
<dbReference type="CDD" id="cd02961">
    <property type="entry name" value="PDI_a_family"/>
    <property type="match status" value="1"/>
</dbReference>
<dbReference type="PANTHER" id="PTHR46426:SF1">
    <property type="entry name" value="PROTEIN DISULFIDE-ISOMERASE TMX3"/>
    <property type="match status" value="1"/>
</dbReference>
<reference evidence="7 8" key="1">
    <citation type="submission" date="2011-02" db="EMBL/GenBank/DDBJ databases">
        <title>The Genome Sequence of Sphaeroforma arctica JP610.</title>
        <authorList>
            <consortium name="The Broad Institute Genome Sequencing Platform"/>
            <person name="Russ C."/>
            <person name="Cuomo C."/>
            <person name="Young S.K."/>
            <person name="Zeng Q."/>
            <person name="Gargeya S."/>
            <person name="Alvarado L."/>
            <person name="Berlin A."/>
            <person name="Chapman S.B."/>
            <person name="Chen Z."/>
            <person name="Freedman E."/>
            <person name="Gellesch M."/>
            <person name="Goldberg J."/>
            <person name="Griggs A."/>
            <person name="Gujja S."/>
            <person name="Heilman E."/>
            <person name="Heiman D."/>
            <person name="Howarth C."/>
            <person name="Mehta T."/>
            <person name="Neiman D."/>
            <person name="Pearson M."/>
            <person name="Roberts A."/>
            <person name="Saif S."/>
            <person name="Shea T."/>
            <person name="Shenoy N."/>
            <person name="Sisk P."/>
            <person name="Stolte C."/>
            <person name="Sykes S."/>
            <person name="White J."/>
            <person name="Yandava C."/>
            <person name="Burger G."/>
            <person name="Gray M.W."/>
            <person name="Holland P.W.H."/>
            <person name="King N."/>
            <person name="Lang F.B.F."/>
            <person name="Roger A.J."/>
            <person name="Ruiz-Trillo I."/>
            <person name="Haas B."/>
            <person name="Nusbaum C."/>
            <person name="Birren B."/>
        </authorList>
    </citation>
    <scope>NUCLEOTIDE SEQUENCE [LARGE SCALE GENOMIC DNA]</scope>
    <source>
        <strain evidence="7 8">JP610</strain>
    </source>
</reference>
<comment type="subcellular location">
    <subcellularLocation>
        <location evidence="1">Endoplasmic reticulum membrane</location>
        <topology evidence="1">Single-pass membrane protein</topology>
    </subcellularLocation>
</comment>
<dbReference type="PANTHER" id="PTHR46426">
    <property type="entry name" value="PROTEIN DISULFIDE-ISOMERASE TMX3"/>
    <property type="match status" value="1"/>
</dbReference>
<dbReference type="InterPro" id="IPR013766">
    <property type="entry name" value="Thioredoxin_domain"/>
</dbReference>
<evidence type="ECO:0000313" key="8">
    <source>
        <dbReference type="Proteomes" id="UP000054560"/>
    </source>
</evidence>
<keyword evidence="2" id="KW-0812">Transmembrane</keyword>
<dbReference type="PRINTS" id="PR00421">
    <property type="entry name" value="THIOREDOXIN"/>
</dbReference>
<evidence type="ECO:0000256" key="1">
    <source>
        <dbReference type="ARBA" id="ARBA00004389"/>
    </source>
</evidence>
<dbReference type="AlphaFoldDB" id="A0A0L0FEZ7"/>
<dbReference type="Proteomes" id="UP000054560">
    <property type="component" value="Unassembled WGS sequence"/>
</dbReference>
<accession>A0A0L0FEZ7</accession>
<dbReference type="eggNOG" id="KOG0190">
    <property type="taxonomic scope" value="Eukaryota"/>
</dbReference>
<evidence type="ECO:0000256" key="4">
    <source>
        <dbReference type="ARBA" id="ARBA00023136"/>
    </source>
</evidence>